<feature type="transmembrane region" description="Helical" evidence="8">
    <location>
        <begin position="117"/>
        <end position="133"/>
    </location>
</feature>
<evidence type="ECO:0000256" key="2">
    <source>
        <dbReference type="ARBA" id="ARBA00007998"/>
    </source>
</evidence>
<keyword evidence="7 8" id="KW-0472">Membrane</keyword>
<feature type="transmembrane region" description="Helical" evidence="8">
    <location>
        <begin position="80"/>
        <end position="97"/>
    </location>
</feature>
<feature type="transmembrane region" description="Helical" evidence="8">
    <location>
        <begin position="337"/>
        <end position="355"/>
    </location>
</feature>
<feature type="transmembrane region" description="Helical" evidence="8">
    <location>
        <begin position="12"/>
        <end position="29"/>
    </location>
</feature>
<keyword evidence="3" id="KW-0813">Transport</keyword>
<dbReference type="NCBIfam" id="TIGR00912">
    <property type="entry name" value="2A0309"/>
    <property type="match status" value="1"/>
</dbReference>
<keyword evidence="6 8" id="KW-1133">Transmembrane helix</keyword>
<evidence type="ECO:0000256" key="4">
    <source>
        <dbReference type="ARBA" id="ARBA00022544"/>
    </source>
</evidence>
<evidence type="ECO:0000313" key="9">
    <source>
        <dbReference type="EMBL" id="TJY44004.1"/>
    </source>
</evidence>
<protein>
    <recommendedName>
        <fullName evidence="11">Spore germination protein (Amino acid permease)</fullName>
    </recommendedName>
</protein>
<evidence type="ECO:0000256" key="3">
    <source>
        <dbReference type="ARBA" id="ARBA00022448"/>
    </source>
</evidence>
<accession>A0A4U0FHT3</accession>
<evidence type="ECO:0000256" key="5">
    <source>
        <dbReference type="ARBA" id="ARBA00022692"/>
    </source>
</evidence>
<name>A0A4U0FHT3_9BACL</name>
<proteinExistence type="inferred from homology"/>
<dbReference type="PANTHER" id="PTHR34975:SF2">
    <property type="entry name" value="SPORE GERMINATION PROTEIN A2"/>
    <property type="match status" value="1"/>
</dbReference>
<evidence type="ECO:0008006" key="11">
    <source>
        <dbReference type="Google" id="ProtNLM"/>
    </source>
</evidence>
<dbReference type="GO" id="GO:0009847">
    <property type="term" value="P:spore germination"/>
    <property type="evidence" value="ECO:0007669"/>
    <property type="project" value="InterPro"/>
</dbReference>
<sequence>MRRYRISQRQFGWLIVSYLVTSAIINLPQQLSRIAAQDAWLTQWFPLCYGICVCYVFYRLAKLFPGKNFFEISTELAGKWGGGFLKLIFLLHMWFIFARDSMLFMGFIKTNLLLRTPYEITLLLLFIVLVYYGKTSVEVSARVNDIFFVFLALMVFALPLLLSNEMSITQLEPSVVEPAGDIGLAGLMSASYYGDIVAFAAFLPGITNPKSLLAAFRHGLSLTVLLITWLIATGITVLGADIMAKENFPTYAMVQQIHITDFLDRVEIFEFSIYFPSFVINLTITFFAVLIGLTSFTKSNNYQFYSRSAGLFILLTCEFAFSGTPDVAIFANYGFPVYMYAVQPIGLLILLLLAWRKSKPSDTAAGQRTEQEKKSERSWRIWMRVTHLWILFGLVCIVAGMCLSKDYQWAARICAGGYAVSLFGTVISTYMEQKRSIEQQTGSAA</sequence>
<dbReference type="RefSeq" id="WP_136775724.1">
    <property type="nucleotide sequence ID" value="NZ_SUPK01000001.1"/>
</dbReference>
<dbReference type="Proteomes" id="UP000309673">
    <property type="component" value="Unassembled WGS sequence"/>
</dbReference>
<evidence type="ECO:0000256" key="6">
    <source>
        <dbReference type="ARBA" id="ARBA00022989"/>
    </source>
</evidence>
<dbReference type="InterPro" id="IPR004761">
    <property type="entry name" value="Spore_GerAB"/>
</dbReference>
<keyword evidence="4" id="KW-0309">Germination</keyword>
<feature type="transmembrane region" description="Helical" evidence="8">
    <location>
        <begin position="219"/>
        <end position="240"/>
    </location>
</feature>
<dbReference type="PANTHER" id="PTHR34975">
    <property type="entry name" value="SPORE GERMINATION PROTEIN A2"/>
    <property type="match status" value="1"/>
</dbReference>
<evidence type="ECO:0000313" key="10">
    <source>
        <dbReference type="Proteomes" id="UP000309673"/>
    </source>
</evidence>
<dbReference type="GO" id="GO:0016020">
    <property type="term" value="C:membrane"/>
    <property type="evidence" value="ECO:0007669"/>
    <property type="project" value="UniProtKB-SubCell"/>
</dbReference>
<evidence type="ECO:0000256" key="8">
    <source>
        <dbReference type="SAM" id="Phobius"/>
    </source>
</evidence>
<comment type="similarity">
    <text evidence="2">Belongs to the amino acid-polyamine-organocation (APC) superfamily. Spore germination protein (SGP) (TC 2.A.3.9) family.</text>
</comment>
<feature type="transmembrane region" description="Helical" evidence="8">
    <location>
        <begin position="182"/>
        <end position="207"/>
    </location>
</feature>
<feature type="transmembrane region" description="Helical" evidence="8">
    <location>
        <begin position="41"/>
        <end position="60"/>
    </location>
</feature>
<dbReference type="OrthoDB" id="2829675at2"/>
<feature type="transmembrane region" description="Helical" evidence="8">
    <location>
        <begin position="145"/>
        <end position="162"/>
    </location>
</feature>
<dbReference type="AlphaFoldDB" id="A0A4U0FHT3"/>
<dbReference type="EMBL" id="SUPK01000001">
    <property type="protein sequence ID" value="TJY44004.1"/>
    <property type="molecule type" value="Genomic_DNA"/>
</dbReference>
<reference evidence="9 10" key="1">
    <citation type="submission" date="2019-04" db="EMBL/GenBank/DDBJ databases">
        <title>Cohnella sp. nov., isolated from soil.</title>
        <authorList>
            <person name="Kim W."/>
        </authorList>
    </citation>
    <scope>NUCLEOTIDE SEQUENCE [LARGE SCALE GENOMIC DNA]</scope>
    <source>
        <strain evidence="9 10">CAU 1483</strain>
    </source>
</reference>
<keyword evidence="5 8" id="KW-0812">Transmembrane</keyword>
<organism evidence="9 10">
    <name type="scientific">Cohnella pontilimi</name>
    <dbReference type="NCBI Taxonomy" id="2564100"/>
    <lineage>
        <taxon>Bacteria</taxon>
        <taxon>Bacillati</taxon>
        <taxon>Bacillota</taxon>
        <taxon>Bacilli</taxon>
        <taxon>Bacillales</taxon>
        <taxon>Paenibacillaceae</taxon>
        <taxon>Cohnella</taxon>
    </lineage>
</organism>
<feature type="transmembrane region" description="Helical" evidence="8">
    <location>
        <begin position="309"/>
        <end position="331"/>
    </location>
</feature>
<comment type="caution">
    <text evidence="9">The sequence shown here is derived from an EMBL/GenBank/DDBJ whole genome shotgun (WGS) entry which is preliminary data.</text>
</comment>
<dbReference type="Pfam" id="PF03845">
    <property type="entry name" value="Spore_permease"/>
    <property type="match status" value="1"/>
</dbReference>
<comment type="subcellular location">
    <subcellularLocation>
        <location evidence="1">Membrane</location>
        <topology evidence="1">Multi-pass membrane protein</topology>
    </subcellularLocation>
</comment>
<keyword evidence="10" id="KW-1185">Reference proteome</keyword>
<feature type="transmembrane region" description="Helical" evidence="8">
    <location>
        <begin position="273"/>
        <end position="297"/>
    </location>
</feature>
<feature type="transmembrane region" description="Helical" evidence="8">
    <location>
        <begin position="381"/>
        <end position="403"/>
    </location>
</feature>
<evidence type="ECO:0000256" key="7">
    <source>
        <dbReference type="ARBA" id="ARBA00023136"/>
    </source>
</evidence>
<evidence type="ECO:0000256" key="1">
    <source>
        <dbReference type="ARBA" id="ARBA00004141"/>
    </source>
</evidence>
<feature type="transmembrane region" description="Helical" evidence="8">
    <location>
        <begin position="409"/>
        <end position="430"/>
    </location>
</feature>
<gene>
    <name evidence="9" type="ORF">E5161_00990</name>
</gene>